<proteinExistence type="predicted"/>
<organism evidence="2 3">
    <name type="scientific">Trichonephila clavipes</name>
    <name type="common">Golden silk orbweaver</name>
    <name type="synonym">Nephila clavipes</name>
    <dbReference type="NCBI Taxonomy" id="2585209"/>
    <lineage>
        <taxon>Eukaryota</taxon>
        <taxon>Metazoa</taxon>
        <taxon>Ecdysozoa</taxon>
        <taxon>Arthropoda</taxon>
        <taxon>Chelicerata</taxon>
        <taxon>Arachnida</taxon>
        <taxon>Araneae</taxon>
        <taxon>Araneomorphae</taxon>
        <taxon>Entelegynae</taxon>
        <taxon>Araneoidea</taxon>
        <taxon>Nephilidae</taxon>
        <taxon>Trichonephila</taxon>
    </lineage>
</organism>
<keyword evidence="3" id="KW-1185">Reference proteome</keyword>
<sequence length="96" mass="10900">MGTTHHLRTWDRKPRLSGENHKISSNREDGPDEGLWFPLSDKQALHSDFISEIMEFMSSVPTNPSGSATLILSLGCFLEGSWKLQLPFPERPRHVL</sequence>
<protein>
    <submittedName>
        <fullName evidence="2">Uncharacterized protein</fullName>
    </submittedName>
</protein>
<gene>
    <name evidence="2" type="ORF">TNCV_1285981</name>
</gene>
<feature type="compositionally biased region" description="Basic and acidic residues" evidence="1">
    <location>
        <begin position="8"/>
        <end position="29"/>
    </location>
</feature>
<accession>A0A8X6VP94</accession>
<evidence type="ECO:0000313" key="3">
    <source>
        <dbReference type="Proteomes" id="UP000887159"/>
    </source>
</evidence>
<evidence type="ECO:0000313" key="2">
    <source>
        <dbReference type="EMBL" id="GFY15953.1"/>
    </source>
</evidence>
<name>A0A8X6VP94_TRICX</name>
<reference evidence="2" key="1">
    <citation type="submission" date="2020-08" db="EMBL/GenBank/DDBJ databases">
        <title>Multicomponent nature underlies the extraordinary mechanical properties of spider dragline silk.</title>
        <authorList>
            <person name="Kono N."/>
            <person name="Nakamura H."/>
            <person name="Mori M."/>
            <person name="Yoshida Y."/>
            <person name="Ohtoshi R."/>
            <person name="Malay A.D."/>
            <person name="Moran D.A.P."/>
            <person name="Tomita M."/>
            <person name="Numata K."/>
            <person name="Arakawa K."/>
        </authorList>
    </citation>
    <scope>NUCLEOTIDE SEQUENCE</scope>
</reference>
<dbReference type="EMBL" id="BMAU01021335">
    <property type="protein sequence ID" value="GFY15953.1"/>
    <property type="molecule type" value="Genomic_DNA"/>
</dbReference>
<evidence type="ECO:0000256" key="1">
    <source>
        <dbReference type="SAM" id="MobiDB-lite"/>
    </source>
</evidence>
<feature type="region of interest" description="Disordered" evidence="1">
    <location>
        <begin position="1"/>
        <end position="33"/>
    </location>
</feature>
<dbReference type="AlphaFoldDB" id="A0A8X6VP94"/>
<dbReference type="Proteomes" id="UP000887159">
    <property type="component" value="Unassembled WGS sequence"/>
</dbReference>
<comment type="caution">
    <text evidence="2">The sequence shown here is derived from an EMBL/GenBank/DDBJ whole genome shotgun (WGS) entry which is preliminary data.</text>
</comment>